<dbReference type="InParanoid" id="B3MUT6"/>
<sequence length="133" mass="15932">MHIPEVDMWNVSKCSRLQRQVILKAMPPGLATVDYAEIYHQDMFYLDCQEYRDYSRDPYNKVHIPARFRVYMGKCTEKEDTESQRMLESPQGRVDRQPIVFPIEYPHDMALDRKDCEFIKGRNSKYSNLSFKR</sequence>
<keyword evidence="2" id="KW-1185">Reference proteome</keyword>
<dbReference type="STRING" id="7217.B3MUT6"/>
<proteinExistence type="predicted"/>
<evidence type="ECO:0000313" key="1">
    <source>
        <dbReference type="EMBL" id="EDV33001.1"/>
    </source>
</evidence>
<reference evidence="1 2" key="1">
    <citation type="journal article" date="2007" name="Nature">
        <title>Evolution of genes and genomes on the Drosophila phylogeny.</title>
        <authorList>
            <consortium name="Drosophila 12 Genomes Consortium"/>
            <person name="Clark A.G."/>
            <person name="Eisen M.B."/>
            <person name="Smith D.R."/>
            <person name="Bergman C.M."/>
            <person name="Oliver B."/>
            <person name="Markow T.A."/>
            <person name="Kaufman T.C."/>
            <person name="Kellis M."/>
            <person name="Gelbart W."/>
            <person name="Iyer V.N."/>
            <person name="Pollard D.A."/>
            <person name="Sackton T.B."/>
            <person name="Larracuente A.M."/>
            <person name="Singh N.D."/>
            <person name="Abad J.P."/>
            <person name="Abt D.N."/>
            <person name="Adryan B."/>
            <person name="Aguade M."/>
            <person name="Akashi H."/>
            <person name="Anderson W.W."/>
            <person name="Aquadro C.F."/>
            <person name="Ardell D.H."/>
            <person name="Arguello R."/>
            <person name="Artieri C.G."/>
            <person name="Barbash D.A."/>
            <person name="Barker D."/>
            <person name="Barsanti P."/>
            <person name="Batterham P."/>
            <person name="Batzoglou S."/>
            <person name="Begun D."/>
            <person name="Bhutkar A."/>
            <person name="Blanco E."/>
            <person name="Bosak S.A."/>
            <person name="Bradley R.K."/>
            <person name="Brand A.D."/>
            <person name="Brent M.R."/>
            <person name="Brooks A.N."/>
            <person name="Brown R.H."/>
            <person name="Butlin R.K."/>
            <person name="Caggese C."/>
            <person name="Calvi B.R."/>
            <person name="Bernardo de Carvalho A."/>
            <person name="Caspi A."/>
            <person name="Castrezana S."/>
            <person name="Celniker S.E."/>
            <person name="Chang J.L."/>
            <person name="Chapple C."/>
            <person name="Chatterji S."/>
            <person name="Chinwalla A."/>
            <person name="Civetta A."/>
            <person name="Clifton S.W."/>
            <person name="Comeron J.M."/>
            <person name="Costello J.C."/>
            <person name="Coyne J.A."/>
            <person name="Daub J."/>
            <person name="David R.G."/>
            <person name="Delcher A.L."/>
            <person name="Delehaunty K."/>
            <person name="Do C.B."/>
            <person name="Ebling H."/>
            <person name="Edwards K."/>
            <person name="Eickbush T."/>
            <person name="Evans J.D."/>
            <person name="Filipski A."/>
            <person name="Findeiss S."/>
            <person name="Freyhult E."/>
            <person name="Fulton L."/>
            <person name="Fulton R."/>
            <person name="Garcia A.C."/>
            <person name="Gardiner A."/>
            <person name="Garfield D.A."/>
            <person name="Garvin B.E."/>
            <person name="Gibson G."/>
            <person name="Gilbert D."/>
            <person name="Gnerre S."/>
            <person name="Godfrey J."/>
            <person name="Good R."/>
            <person name="Gotea V."/>
            <person name="Gravely B."/>
            <person name="Greenberg A.J."/>
            <person name="Griffiths-Jones S."/>
            <person name="Gross S."/>
            <person name="Guigo R."/>
            <person name="Gustafson E.A."/>
            <person name="Haerty W."/>
            <person name="Hahn M.W."/>
            <person name="Halligan D.L."/>
            <person name="Halpern A.L."/>
            <person name="Halter G.M."/>
            <person name="Han M.V."/>
            <person name="Heger A."/>
            <person name="Hillier L."/>
            <person name="Hinrichs A.S."/>
            <person name="Holmes I."/>
            <person name="Hoskins R.A."/>
            <person name="Hubisz M.J."/>
            <person name="Hultmark D."/>
            <person name="Huntley M.A."/>
            <person name="Jaffe D.B."/>
            <person name="Jagadeeshan S."/>
            <person name="Jeck W.R."/>
            <person name="Johnson J."/>
            <person name="Jones C.D."/>
            <person name="Jordan W.C."/>
            <person name="Karpen G.H."/>
            <person name="Kataoka E."/>
            <person name="Keightley P.D."/>
            <person name="Kheradpour P."/>
            <person name="Kirkness E.F."/>
            <person name="Koerich L.B."/>
            <person name="Kristiansen K."/>
            <person name="Kudrna D."/>
            <person name="Kulathinal R.J."/>
            <person name="Kumar S."/>
            <person name="Kwok R."/>
            <person name="Lander E."/>
            <person name="Langley C.H."/>
            <person name="Lapoint R."/>
            <person name="Lazzaro B.P."/>
            <person name="Lee S.J."/>
            <person name="Levesque L."/>
            <person name="Li R."/>
            <person name="Lin C.F."/>
            <person name="Lin M.F."/>
            <person name="Lindblad-Toh K."/>
            <person name="Llopart A."/>
            <person name="Long M."/>
            <person name="Low L."/>
            <person name="Lozovsky E."/>
            <person name="Lu J."/>
            <person name="Luo M."/>
            <person name="Machado C.A."/>
            <person name="Makalowski W."/>
            <person name="Marzo M."/>
            <person name="Matsuda M."/>
            <person name="Matzkin L."/>
            <person name="McAllister B."/>
            <person name="McBride C.S."/>
            <person name="McKernan B."/>
            <person name="McKernan K."/>
            <person name="Mendez-Lago M."/>
            <person name="Minx P."/>
            <person name="Mollenhauer M.U."/>
            <person name="Montooth K."/>
            <person name="Mount S.M."/>
            <person name="Mu X."/>
            <person name="Myers E."/>
            <person name="Negre B."/>
            <person name="Newfeld S."/>
            <person name="Nielsen R."/>
            <person name="Noor M.A."/>
            <person name="O'Grady P."/>
            <person name="Pachter L."/>
            <person name="Papaceit M."/>
            <person name="Parisi M.J."/>
            <person name="Parisi M."/>
            <person name="Parts L."/>
            <person name="Pedersen J.S."/>
            <person name="Pesole G."/>
            <person name="Phillippy A.M."/>
            <person name="Ponting C.P."/>
            <person name="Pop M."/>
            <person name="Porcelli D."/>
            <person name="Powell J.R."/>
            <person name="Prohaska S."/>
            <person name="Pruitt K."/>
            <person name="Puig M."/>
            <person name="Quesneville H."/>
            <person name="Ram K.R."/>
            <person name="Rand D."/>
            <person name="Rasmussen M.D."/>
            <person name="Reed L.K."/>
            <person name="Reenan R."/>
            <person name="Reily A."/>
            <person name="Remington K.A."/>
            <person name="Rieger T.T."/>
            <person name="Ritchie M.G."/>
            <person name="Robin C."/>
            <person name="Rogers Y.H."/>
            <person name="Rohde C."/>
            <person name="Rozas J."/>
            <person name="Rubenfield M.J."/>
            <person name="Ruiz A."/>
            <person name="Russo S."/>
            <person name="Salzberg S.L."/>
            <person name="Sanchez-Gracia A."/>
            <person name="Saranga D.J."/>
            <person name="Sato H."/>
            <person name="Schaeffer S.W."/>
            <person name="Schatz M.C."/>
            <person name="Schlenke T."/>
            <person name="Schwartz R."/>
            <person name="Segarra C."/>
            <person name="Singh R.S."/>
            <person name="Sirot L."/>
            <person name="Sirota M."/>
            <person name="Sisneros N.B."/>
            <person name="Smith C.D."/>
            <person name="Smith T.F."/>
            <person name="Spieth J."/>
            <person name="Stage D.E."/>
            <person name="Stark A."/>
            <person name="Stephan W."/>
            <person name="Strausberg R.L."/>
            <person name="Strempel S."/>
            <person name="Sturgill D."/>
            <person name="Sutton G."/>
            <person name="Sutton G.G."/>
            <person name="Tao W."/>
            <person name="Teichmann S."/>
            <person name="Tobari Y.N."/>
            <person name="Tomimura Y."/>
            <person name="Tsolas J.M."/>
            <person name="Valente V.L."/>
            <person name="Venter E."/>
            <person name="Venter J.C."/>
            <person name="Vicario S."/>
            <person name="Vieira F.G."/>
            <person name="Vilella A.J."/>
            <person name="Villasante A."/>
            <person name="Walenz B."/>
            <person name="Wang J."/>
            <person name="Wasserman M."/>
            <person name="Watts T."/>
            <person name="Wilson D."/>
            <person name="Wilson R.K."/>
            <person name="Wing R.A."/>
            <person name="Wolfner M.F."/>
            <person name="Wong A."/>
            <person name="Wong G.K."/>
            <person name="Wu C.I."/>
            <person name="Wu G."/>
            <person name="Yamamoto D."/>
            <person name="Yang H.P."/>
            <person name="Yang S.P."/>
            <person name="Yorke J.A."/>
            <person name="Yoshida K."/>
            <person name="Zdobnov E."/>
            <person name="Zhang P."/>
            <person name="Zhang Y."/>
            <person name="Zimin A.V."/>
            <person name="Baldwin J."/>
            <person name="Abdouelleil A."/>
            <person name="Abdulkadir J."/>
            <person name="Abebe A."/>
            <person name="Abera B."/>
            <person name="Abreu J."/>
            <person name="Acer S.C."/>
            <person name="Aftuck L."/>
            <person name="Alexander A."/>
            <person name="An P."/>
            <person name="Anderson E."/>
            <person name="Anderson S."/>
            <person name="Arachi H."/>
            <person name="Azer M."/>
            <person name="Bachantsang P."/>
            <person name="Barry A."/>
            <person name="Bayul T."/>
            <person name="Berlin A."/>
            <person name="Bessette D."/>
            <person name="Bloom T."/>
            <person name="Blye J."/>
            <person name="Boguslavskiy L."/>
            <person name="Bonnet C."/>
            <person name="Boukhgalter B."/>
            <person name="Bourzgui I."/>
            <person name="Brown A."/>
            <person name="Cahill P."/>
            <person name="Channer S."/>
            <person name="Cheshatsang Y."/>
            <person name="Chuda L."/>
            <person name="Citroen M."/>
            <person name="Collymore A."/>
            <person name="Cooke P."/>
            <person name="Costello M."/>
            <person name="D'Aco K."/>
            <person name="Daza R."/>
            <person name="De Haan G."/>
            <person name="DeGray S."/>
            <person name="DeMaso C."/>
            <person name="Dhargay N."/>
            <person name="Dooley K."/>
            <person name="Dooley E."/>
            <person name="Doricent M."/>
            <person name="Dorje P."/>
            <person name="Dorjee K."/>
            <person name="Dupes A."/>
            <person name="Elong R."/>
            <person name="Falk J."/>
            <person name="Farina A."/>
            <person name="Faro S."/>
            <person name="Ferguson D."/>
            <person name="Fisher S."/>
            <person name="Foley C.D."/>
            <person name="Franke A."/>
            <person name="Friedrich D."/>
            <person name="Gadbois L."/>
            <person name="Gearin G."/>
            <person name="Gearin C.R."/>
            <person name="Giannoukos G."/>
            <person name="Goode T."/>
            <person name="Graham J."/>
            <person name="Grandbois E."/>
            <person name="Grewal S."/>
            <person name="Gyaltsen K."/>
            <person name="Hafez N."/>
            <person name="Hagos B."/>
            <person name="Hall J."/>
            <person name="Henson C."/>
            <person name="Hollinger A."/>
            <person name="Honan T."/>
            <person name="Huard M.D."/>
            <person name="Hughes L."/>
            <person name="Hurhula B."/>
            <person name="Husby M.E."/>
            <person name="Kamat A."/>
            <person name="Kanga B."/>
            <person name="Kashin S."/>
            <person name="Khazanovich D."/>
            <person name="Kisner P."/>
            <person name="Lance K."/>
            <person name="Lara M."/>
            <person name="Lee W."/>
            <person name="Lennon N."/>
            <person name="Letendre F."/>
            <person name="LeVine R."/>
            <person name="Lipovsky A."/>
            <person name="Liu X."/>
            <person name="Liu J."/>
            <person name="Liu S."/>
            <person name="Lokyitsang T."/>
            <person name="Lokyitsang Y."/>
            <person name="Lubonja R."/>
            <person name="Lui A."/>
            <person name="MacDonald P."/>
            <person name="Magnisalis V."/>
            <person name="Maru K."/>
            <person name="Matthews C."/>
            <person name="McCusker W."/>
            <person name="McDonough S."/>
            <person name="Mehta T."/>
            <person name="Meldrim J."/>
            <person name="Meneus L."/>
            <person name="Mihai O."/>
            <person name="Mihalev A."/>
            <person name="Mihova T."/>
            <person name="Mittelman R."/>
            <person name="Mlenga V."/>
            <person name="Montmayeur A."/>
            <person name="Mulrain L."/>
            <person name="Navidi A."/>
            <person name="Naylor J."/>
            <person name="Negash T."/>
            <person name="Nguyen T."/>
            <person name="Nguyen N."/>
            <person name="Nicol R."/>
            <person name="Norbu C."/>
            <person name="Norbu N."/>
            <person name="Novod N."/>
            <person name="O'Neill B."/>
            <person name="Osman S."/>
            <person name="Markiewicz E."/>
            <person name="Oyono O.L."/>
            <person name="Patti C."/>
            <person name="Phunkhang P."/>
            <person name="Pierre F."/>
            <person name="Priest M."/>
            <person name="Raghuraman S."/>
            <person name="Rege F."/>
            <person name="Reyes R."/>
            <person name="Rise C."/>
            <person name="Rogov P."/>
            <person name="Ross K."/>
            <person name="Ryan E."/>
            <person name="Settipalli S."/>
            <person name="Shea T."/>
            <person name="Sherpa N."/>
            <person name="Shi L."/>
            <person name="Shih D."/>
            <person name="Sparrow T."/>
            <person name="Spaulding J."/>
            <person name="Stalker J."/>
            <person name="Stange-Thomann N."/>
            <person name="Stavropoulos S."/>
            <person name="Stone C."/>
            <person name="Strader C."/>
            <person name="Tesfaye S."/>
            <person name="Thomson T."/>
            <person name="Thoulutsang Y."/>
            <person name="Thoulutsang D."/>
            <person name="Topham K."/>
            <person name="Topping I."/>
            <person name="Tsamla T."/>
            <person name="Vassiliev H."/>
            <person name="Vo A."/>
            <person name="Wangchuk T."/>
            <person name="Wangdi T."/>
            <person name="Weiand M."/>
            <person name="Wilkinson J."/>
            <person name="Wilson A."/>
            <person name="Yadav S."/>
            <person name="Young G."/>
            <person name="Yu Q."/>
            <person name="Zembek L."/>
            <person name="Zhong D."/>
            <person name="Zimmer A."/>
            <person name="Zwirko Z."/>
            <person name="Jaffe D.B."/>
            <person name="Alvarez P."/>
            <person name="Brockman W."/>
            <person name="Butler J."/>
            <person name="Chin C."/>
            <person name="Gnerre S."/>
            <person name="Grabherr M."/>
            <person name="Kleber M."/>
            <person name="Mauceli E."/>
            <person name="MacCallum I."/>
        </authorList>
    </citation>
    <scope>NUCLEOTIDE SEQUENCE [LARGE SCALE GENOMIC DNA]</scope>
    <source>
        <strain evidence="2">Tucson 14024-0371.13</strain>
    </source>
</reference>
<dbReference type="EMBL" id="CH902624">
    <property type="protein sequence ID" value="EDV33001.1"/>
    <property type="molecule type" value="Genomic_DNA"/>
</dbReference>
<dbReference type="OrthoDB" id="8181742at2759"/>
<dbReference type="HOGENOM" id="CLU_1887873_0_0_1"/>
<gene>
    <name evidence="1" type="primary">Dana\GF22722</name>
    <name evidence="1" type="synonym">dana_GLEANR_687</name>
    <name evidence="1" type="ORF">GF22722</name>
</gene>
<dbReference type="AlphaFoldDB" id="B3MUT6"/>
<dbReference type="GeneID" id="6505376"/>
<evidence type="ECO:0000313" key="2">
    <source>
        <dbReference type="Proteomes" id="UP000007801"/>
    </source>
</evidence>
<protein>
    <submittedName>
        <fullName evidence="1">Uncharacterized protein</fullName>
    </submittedName>
</protein>
<dbReference type="KEGG" id="dan:6505376"/>
<dbReference type="PhylomeDB" id="B3MUT6"/>
<dbReference type="Proteomes" id="UP000007801">
    <property type="component" value="Unassembled WGS sequence"/>
</dbReference>
<organism evidence="1 2">
    <name type="scientific">Drosophila ananassae</name>
    <name type="common">Fruit fly</name>
    <dbReference type="NCBI Taxonomy" id="7217"/>
    <lineage>
        <taxon>Eukaryota</taxon>
        <taxon>Metazoa</taxon>
        <taxon>Ecdysozoa</taxon>
        <taxon>Arthropoda</taxon>
        <taxon>Hexapoda</taxon>
        <taxon>Insecta</taxon>
        <taxon>Pterygota</taxon>
        <taxon>Neoptera</taxon>
        <taxon>Endopterygota</taxon>
        <taxon>Diptera</taxon>
        <taxon>Brachycera</taxon>
        <taxon>Muscomorpha</taxon>
        <taxon>Ephydroidea</taxon>
        <taxon>Drosophilidae</taxon>
        <taxon>Drosophila</taxon>
        <taxon>Sophophora</taxon>
    </lineage>
</organism>
<accession>B3MUT6</accession>
<dbReference type="OMA" id="RRDCDHI"/>
<name>B3MUT6_DROAN</name>